<proteinExistence type="predicted"/>
<dbReference type="KEGG" id="cci:CC1G_12970"/>
<dbReference type="Gene3D" id="6.10.140.2220">
    <property type="match status" value="1"/>
</dbReference>
<dbReference type="Proteomes" id="UP000001861">
    <property type="component" value="Unassembled WGS sequence"/>
</dbReference>
<evidence type="ECO:0000259" key="6">
    <source>
        <dbReference type="PROSITE" id="PS50865"/>
    </source>
</evidence>
<dbReference type="PROSITE" id="PS01360">
    <property type="entry name" value="ZF_MYND_1"/>
    <property type="match status" value="1"/>
</dbReference>
<evidence type="ECO:0000256" key="4">
    <source>
        <dbReference type="PROSITE-ProRule" id="PRU00134"/>
    </source>
</evidence>
<gene>
    <name evidence="7" type="ORF">CC1G_12970</name>
</gene>
<dbReference type="Pfam" id="PF01753">
    <property type="entry name" value="zf-MYND"/>
    <property type="match status" value="1"/>
</dbReference>
<dbReference type="OMA" id="GLPFTMW"/>
<evidence type="ECO:0000256" key="1">
    <source>
        <dbReference type="ARBA" id="ARBA00022723"/>
    </source>
</evidence>
<feature type="domain" description="MYND-type" evidence="6">
    <location>
        <begin position="734"/>
        <end position="772"/>
    </location>
</feature>
<evidence type="ECO:0000313" key="7">
    <source>
        <dbReference type="EMBL" id="EAU81374.2"/>
    </source>
</evidence>
<dbReference type="eggNOG" id="ENOG502SKH3">
    <property type="taxonomic scope" value="Eukaryota"/>
</dbReference>
<dbReference type="PROSITE" id="PS50865">
    <property type="entry name" value="ZF_MYND_2"/>
    <property type="match status" value="1"/>
</dbReference>
<evidence type="ECO:0000256" key="3">
    <source>
        <dbReference type="ARBA" id="ARBA00022833"/>
    </source>
</evidence>
<evidence type="ECO:0000256" key="5">
    <source>
        <dbReference type="SAM" id="MobiDB-lite"/>
    </source>
</evidence>
<accession>A8PCN4</accession>
<dbReference type="GO" id="GO:0008270">
    <property type="term" value="F:zinc ion binding"/>
    <property type="evidence" value="ECO:0007669"/>
    <property type="project" value="UniProtKB-KW"/>
</dbReference>
<dbReference type="InParanoid" id="A8PCN4"/>
<dbReference type="HOGENOM" id="CLU_010273_0_0_1"/>
<comment type="caution">
    <text evidence="7">The sequence shown here is derived from an EMBL/GenBank/DDBJ whole genome shotgun (WGS) entry which is preliminary data.</text>
</comment>
<name>A8PCN4_COPC7</name>
<dbReference type="STRING" id="240176.A8PCN4"/>
<organism evidence="7 8">
    <name type="scientific">Coprinopsis cinerea (strain Okayama-7 / 130 / ATCC MYA-4618 / FGSC 9003)</name>
    <name type="common">Inky cap fungus</name>
    <name type="synonym">Hormographiella aspergillata</name>
    <dbReference type="NCBI Taxonomy" id="240176"/>
    <lineage>
        <taxon>Eukaryota</taxon>
        <taxon>Fungi</taxon>
        <taxon>Dikarya</taxon>
        <taxon>Basidiomycota</taxon>
        <taxon>Agaricomycotina</taxon>
        <taxon>Agaricomycetes</taxon>
        <taxon>Agaricomycetidae</taxon>
        <taxon>Agaricales</taxon>
        <taxon>Agaricineae</taxon>
        <taxon>Psathyrellaceae</taxon>
        <taxon>Coprinopsis</taxon>
    </lineage>
</organism>
<dbReference type="RefSeq" id="XP_001840441.2">
    <property type="nucleotide sequence ID" value="XM_001840389.2"/>
</dbReference>
<evidence type="ECO:0000256" key="2">
    <source>
        <dbReference type="ARBA" id="ARBA00022771"/>
    </source>
</evidence>
<dbReference type="OrthoDB" id="341421at2759"/>
<dbReference type="AlphaFoldDB" id="A8PCN4"/>
<keyword evidence="1" id="KW-0479">Metal-binding</keyword>
<keyword evidence="2 4" id="KW-0863">Zinc-finger</keyword>
<dbReference type="InterPro" id="IPR002893">
    <property type="entry name" value="Znf_MYND"/>
</dbReference>
<dbReference type="VEuPathDB" id="FungiDB:CC1G_12970"/>
<protein>
    <recommendedName>
        <fullName evidence="6">MYND-type domain-containing protein</fullName>
    </recommendedName>
</protein>
<reference evidence="7 8" key="1">
    <citation type="journal article" date="2010" name="Proc. Natl. Acad. Sci. U.S.A.">
        <title>Insights into evolution of multicellular fungi from the assembled chromosomes of the mushroom Coprinopsis cinerea (Coprinus cinereus).</title>
        <authorList>
            <person name="Stajich J.E."/>
            <person name="Wilke S.K."/>
            <person name="Ahren D."/>
            <person name="Au C.H."/>
            <person name="Birren B.W."/>
            <person name="Borodovsky M."/>
            <person name="Burns C."/>
            <person name="Canback B."/>
            <person name="Casselton L.A."/>
            <person name="Cheng C.K."/>
            <person name="Deng J."/>
            <person name="Dietrich F.S."/>
            <person name="Fargo D.C."/>
            <person name="Farman M.L."/>
            <person name="Gathman A.C."/>
            <person name="Goldberg J."/>
            <person name="Guigo R."/>
            <person name="Hoegger P.J."/>
            <person name="Hooker J.B."/>
            <person name="Huggins A."/>
            <person name="James T.Y."/>
            <person name="Kamada T."/>
            <person name="Kilaru S."/>
            <person name="Kodira C."/>
            <person name="Kues U."/>
            <person name="Kupfer D."/>
            <person name="Kwan H.S."/>
            <person name="Lomsadze A."/>
            <person name="Li W."/>
            <person name="Lilly W.W."/>
            <person name="Ma L.J."/>
            <person name="Mackey A.J."/>
            <person name="Manning G."/>
            <person name="Martin F."/>
            <person name="Muraguchi H."/>
            <person name="Natvig D.O."/>
            <person name="Palmerini H."/>
            <person name="Ramesh M.A."/>
            <person name="Rehmeyer C.J."/>
            <person name="Roe B.A."/>
            <person name="Shenoy N."/>
            <person name="Stanke M."/>
            <person name="Ter-Hovhannisyan V."/>
            <person name="Tunlid A."/>
            <person name="Velagapudi R."/>
            <person name="Vision T.J."/>
            <person name="Zeng Q."/>
            <person name="Zolan M.E."/>
            <person name="Pukkila P.J."/>
        </authorList>
    </citation>
    <scope>NUCLEOTIDE SEQUENCE [LARGE SCALE GENOMIC DNA]</scope>
    <source>
        <strain evidence="8">Okayama-7 / 130 / ATCC MYA-4618 / FGSC 9003</strain>
    </source>
</reference>
<dbReference type="GeneID" id="6017088"/>
<dbReference type="InterPro" id="IPR016024">
    <property type="entry name" value="ARM-type_fold"/>
</dbReference>
<dbReference type="SUPFAM" id="SSF144232">
    <property type="entry name" value="HIT/MYND zinc finger-like"/>
    <property type="match status" value="1"/>
</dbReference>
<evidence type="ECO:0000313" key="8">
    <source>
        <dbReference type="Proteomes" id="UP000001861"/>
    </source>
</evidence>
<dbReference type="EMBL" id="AACS02000011">
    <property type="protein sequence ID" value="EAU81374.2"/>
    <property type="molecule type" value="Genomic_DNA"/>
</dbReference>
<keyword evidence="8" id="KW-1185">Reference proteome</keyword>
<keyword evidence="3" id="KW-0862">Zinc</keyword>
<feature type="region of interest" description="Disordered" evidence="5">
    <location>
        <begin position="648"/>
        <end position="689"/>
    </location>
</feature>
<sequence length="788" mass="86685">MPGPGSRKSKSKKPKSTASQRAAAAAAQYAYVHDVDDADGWTPIVNILCGVFQLPDLTTRRGLKKVHQNFDEIYNKLESAYQANLHHEKIKGGIVGIYTKMCTDSILRNKLYQRGLLDKLIPLVSLDSTRRMALRALVTFTHHGGSEIRAKIATHASVLTSILINYPSDALLCEMAVSVLAHSIGAVTEGPENACASPKILAKIDMPTILKQVVKATKTHHTHRVLFEHAVELIACSTLHASSAFYKAPEAIRFLVAGVRCRDWVTRCLCLTGLIRLHKAKSEDDQRFLDPNRLIAAISRGTPDHISDVLMDYGPTRSELYLSLSCTRDFQKALMDVAQTHDLHALGMTLARLILTTEFSIADGYFESINPKTGAREAIDVGLPFSRYSEALPHCASALRSSKTHKGLPRTPTQHELDCADILEIKYHIMKANIPKACSVAQTALKRNPDNAYFYYAISLSADHTQGLRASKKGIKCKTITPFIKWQLTQRAVEHAGDFGLHVIQGIPTAGGDGGQVPPAAVIAGASGGNVGSRECKWEEGIAFLMSAYEDAKSFLNGAPPDNRYMKNVSYWYILLTILIADKISPDLRELKVLFRPSFALEGINKLAFADECSKFMGITPPKTMLRLTQETAIKLLPNAMVEFKEVFDRRPSSPPPSDTLALPSSQQDHADSGVADDTQSPVTQEKDYQDDLSAWLDRLDMEDSEDPSTSEYSIPHETTNAKVRMDRVSLYRCSWCGNPSAALQKCSGCQKARYCDSTCQKSHWPDHKKPCKAAVAQARAATSASST</sequence>
<dbReference type="SUPFAM" id="SSF48371">
    <property type="entry name" value="ARM repeat"/>
    <property type="match status" value="1"/>
</dbReference>